<dbReference type="AlphaFoldDB" id="W5QSZ3"/>
<name>W5QSZ3_9BACT</name>
<proteinExistence type="predicted"/>
<sequence length="42" mass="4922">MKDDDIIFAKICLYFIFDFENQAPKKACPHKGHAFSMNIIIF</sequence>
<reference evidence="1" key="1">
    <citation type="journal article" date="2014" name="J. Ind. Microbiol. Biotechnol.">
        <title>Analysis of the bovine rumen microbiome reveals a diversity of Sus-like polysaccharide utilization loci from the bacterial phylum Bacteroidetes.</title>
        <authorList>
            <person name="Rosewarne C.P."/>
            <person name="Pope P.B."/>
            <person name="Cheung J.L."/>
            <person name="Morrison M."/>
        </authorList>
    </citation>
    <scope>NUCLEOTIDE SEQUENCE</scope>
    <source>
        <strain evidence="1">Sc00026</strain>
    </source>
</reference>
<accession>W5QSZ3</accession>
<evidence type="ECO:0000313" key="1">
    <source>
        <dbReference type="EMBL" id="AGH13974.1"/>
    </source>
</evidence>
<dbReference type="EMBL" id="JX424618">
    <property type="protein sequence ID" value="AGH13974.1"/>
    <property type="molecule type" value="Genomic_DNA"/>
</dbReference>
<organism evidence="1">
    <name type="scientific">Prevotella sp. Sc00026</name>
    <dbReference type="NCBI Taxonomy" id="1231727"/>
    <lineage>
        <taxon>Bacteria</taxon>
        <taxon>Pseudomonadati</taxon>
        <taxon>Bacteroidota</taxon>
        <taxon>Bacteroidia</taxon>
        <taxon>Bacteroidales</taxon>
        <taxon>Prevotellaceae</taxon>
        <taxon>Prevotella</taxon>
    </lineage>
</organism>
<protein>
    <submittedName>
        <fullName evidence="1">Uncharacterized protein</fullName>
    </submittedName>
</protein>